<dbReference type="InterPro" id="IPR012349">
    <property type="entry name" value="Split_barrel_FMN-bd"/>
</dbReference>
<evidence type="ECO:0000313" key="4">
    <source>
        <dbReference type="EMBL" id="EON34083.1"/>
    </source>
</evidence>
<sequence>MAAQQDGDLIARFRDAMATVCTPVAVVTAMDGQRPHGTTVSAFASLSMTPPSLLVSLDRGSELLGLVLGSGFFGMNVLGSSQSGLAGKFARKGADKFDGVSWREDAGVPRIAGVQHWLAAEVMQTSEVADHIILFGRVLDVASDTVAPLTYHARSFGTHAALPPVDAALGGTRS</sequence>
<dbReference type="InterPro" id="IPR050268">
    <property type="entry name" value="NADH-dep_flavin_reductase"/>
</dbReference>
<evidence type="ECO:0000256" key="2">
    <source>
        <dbReference type="ARBA" id="ARBA00023002"/>
    </source>
</evidence>
<protein>
    <submittedName>
        <fullName evidence="4">Flavin reductase domain protein / FMN-binding protein</fullName>
    </submittedName>
</protein>
<evidence type="ECO:0000259" key="3">
    <source>
        <dbReference type="SMART" id="SM00903"/>
    </source>
</evidence>
<dbReference type="PATRIC" id="fig|1316928.3.peg.782"/>
<dbReference type="SMART" id="SM00903">
    <property type="entry name" value="Flavin_Reduct"/>
    <property type="match status" value="1"/>
</dbReference>
<evidence type="ECO:0000256" key="1">
    <source>
        <dbReference type="ARBA" id="ARBA00008898"/>
    </source>
</evidence>
<dbReference type="InterPro" id="IPR002563">
    <property type="entry name" value="Flavin_Rdtase-like_dom"/>
</dbReference>
<evidence type="ECO:0000313" key="5">
    <source>
        <dbReference type="Proteomes" id="UP000013569"/>
    </source>
</evidence>
<organism evidence="4 5">
    <name type="scientific">Gordonia terrae C-6</name>
    <dbReference type="NCBI Taxonomy" id="1316928"/>
    <lineage>
        <taxon>Bacteria</taxon>
        <taxon>Bacillati</taxon>
        <taxon>Actinomycetota</taxon>
        <taxon>Actinomycetes</taxon>
        <taxon>Mycobacteriales</taxon>
        <taxon>Gordoniaceae</taxon>
        <taxon>Gordonia</taxon>
    </lineage>
</organism>
<accession>R7YDL4</accession>
<dbReference type="GO" id="GO:0010181">
    <property type="term" value="F:FMN binding"/>
    <property type="evidence" value="ECO:0007669"/>
    <property type="project" value="InterPro"/>
</dbReference>
<dbReference type="Proteomes" id="UP000013569">
    <property type="component" value="Unassembled WGS sequence"/>
</dbReference>
<name>R7YDL4_9ACTN</name>
<dbReference type="GO" id="GO:0042602">
    <property type="term" value="F:riboflavin reductase (NADPH) activity"/>
    <property type="evidence" value="ECO:0007669"/>
    <property type="project" value="TreeGrafter"/>
</dbReference>
<dbReference type="OrthoDB" id="9792858at2"/>
<dbReference type="PANTHER" id="PTHR30466:SF1">
    <property type="entry name" value="FMN REDUCTASE (NADH) RUTF"/>
    <property type="match status" value="1"/>
</dbReference>
<keyword evidence="2" id="KW-0560">Oxidoreductase</keyword>
<comment type="caution">
    <text evidence="4">The sequence shown here is derived from an EMBL/GenBank/DDBJ whole genome shotgun (WGS) entry which is preliminary data.</text>
</comment>
<feature type="domain" description="Flavin reductase like" evidence="3">
    <location>
        <begin position="17"/>
        <end position="158"/>
    </location>
</feature>
<dbReference type="AlphaFoldDB" id="R7YDL4"/>
<dbReference type="EMBL" id="AQPW01000003">
    <property type="protein sequence ID" value="EON34083.1"/>
    <property type="molecule type" value="Genomic_DNA"/>
</dbReference>
<dbReference type="GO" id="GO:0006208">
    <property type="term" value="P:pyrimidine nucleobase catabolic process"/>
    <property type="evidence" value="ECO:0007669"/>
    <property type="project" value="TreeGrafter"/>
</dbReference>
<comment type="similarity">
    <text evidence="1">Belongs to the non-flavoprotein flavin reductase family.</text>
</comment>
<dbReference type="SUPFAM" id="SSF50475">
    <property type="entry name" value="FMN-binding split barrel"/>
    <property type="match status" value="1"/>
</dbReference>
<proteinExistence type="inferred from homology"/>
<dbReference type="PANTHER" id="PTHR30466">
    <property type="entry name" value="FLAVIN REDUCTASE"/>
    <property type="match status" value="1"/>
</dbReference>
<dbReference type="Gene3D" id="2.30.110.10">
    <property type="entry name" value="Electron Transport, Fmn-binding Protein, Chain A"/>
    <property type="match status" value="1"/>
</dbReference>
<reference evidence="4 5" key="1">
    <citation type="journal article" date="2013" name="Genome Announc.">
        <title>Draft Genome Sequence of a Benzothiophene-Desulfurizing Bacterium, Gordona terrae Strain C-6.</title>
        <authorList>
            <person name="Wang W."/>
            <person name="Ma T."/>
            <person name="Ren Y."/>
            <person name="Li G."/>
        </authorList>
    </citation>
    <scope>NUCLEOTIDE SEQUENCE [LARGE SCALE GENOMIC DNA]</scope>
    <source>
        <strain evidence="4 5">C-6</strain>
    </source>
</reference>
<dbReference type="RefSeq" id="WP_010841246.1">
    <property type="nucleotide sequence ID" value="NZ_AQPW01000003.1"/>
</dbReference>
<gene>
    <name evidence="4" type="ORF">GTC6_03865</name>
</gene>
<dbReference type="Pfam" id="PF01613">
    <property type="entry name" value="Flavin_Reduct"/>
    <property type="match status" value="1"/>
</dbReference>